<proteinExistence type="predicted"/>
<sequence>MIDQIVRNQRIKHMGILLIRDGYFVYTKKKSRALNKYEQNSKKIARTPEQILDLIGVVKKRILNDKKWELIIYEKIKAPIPFMSGRDLIMVQRVYKQNDGIITFCCKPNLSSKKTLLIPKIERTEMHLSGWIIVPQKNQMTKIIAIQFLILKEMYLNQ</sequence>
<comment type="caution">
    <text evidence="1">The sequence shown here is derived from an EMBL/GenBank/DDBJ whole genome shotgun (WGS) entry which is preliminary data.</text>
</comment>
<organism evidence="1 2">
    <name type="scientific">Paramecium octaurelia</name>
    <dbReference type="NCBI Taxonomy" id="43137"/>
    <lineage>
        <taxon>Eukaryota</taxon>
        <taxon>Sar</taxon>
        <taxon>Alveolata</taxon>
        <taxon>Ciliophora</taxon>
        <taxon>Intramacronucleata</taxon>
        <taxon>Oligohymenophorea</taxon>
        <taxon>Peniculida</taxon>
        <taxon>Parameciidae</taxon>
        <taxon>Paramecium</taxon>
    </lineage>
</organism>
<reference evidence="1" key="1">
    <citation type="submission" date="2021-01" db="EMBL/GenBank/DDBJ databases">
        <authorList>
            <consortium name="Genoscope - CEA"/>
            <person name="William W."/>
        </authorList>
    </citation>
    <scope>NUCLEOTIDE SEQUENCE</scope>
</reference>
<dbReference type="AlphaFoldDB" id="A0A8S1X1P0"/>
<gene>
    <name evidence="1" type="ORF">POCTA_138.1.T1070185</name>
</gene>
<dbReference type="EMBL" id="CAJJDP010000107">
    <property type="protein sequence ID" value="CAD8194851.1"/>
    <property type="molecule type" value="Genomic_DNA"/>
</dbReference>
<protein>
    <submittedName>
        <fullName evidence="1">Uncharacterized protein</fullName>
    </submittedName>
</protein>
<keyword evidence="2" id="KW-1185">Reference proteome</keyword>
<dbReference type="OrthoDB" id="333905at2759"/>
<accession>A0A8S1X1P0</accession>
<evidence type="ECO:0000313" key="2">
    <source>
        <dbReference type="Proteomes" id="UP000683925"/>
    </source>
</evidence>
<evidence type="ECO:0000313" key="1">
    <source>
        <dbReference type="EMBL" id="CAD8194851.1"/>
    </source>
</evidence>
<name>A0A8S1X1P0_PAROT</name>
<dbReference type="Proteomes" id="UP000683925">
    <property type="component" value="Unassembled WGS sequence"/>
</dbReference>